<dbReference type="EMBL" id="CAJNOK010068632">
    <property type="protein sequence ID" value="CAF1657306.1"/>
    <property type="molecule type" value="Genomic_DNA"/>
</dbReference>
<evidence type="ECO:0000313" key="2">
    <source>
        <dbReference type="EMBL" id="CAF4511476.1"/>
    </source>
</evidence>
<feature type="non-terminal residue" evidence="2">
    <location>
        <position position="1"/>
    </location>
</feature>
<accession>A0A8S2XQ34</accession>
<dbReference type="AlphaFoldDB" id="A0A8S2XQ34"/>
<reference evidence="2" key="1">
    <citation type="submission" date="2021-02" db="EMBL/GenBank/DDBJ databases">
        <authorList>
            <person name="Nowell W R."/>
        </authorList>
    </citation>
    <scope>NUCLEOTIDE SEQUENCE</scope>
</reference>
<dbReference type="Proteomes" id="UP000677228">
    <property type="component" value="Unassembled WGS sequence"/>
</dbReference>
<name>A0A8S2XQ34_9BILA</name>
<evidence type="ECO:0000313" key="1">
    <source>
        <dbReference type="EMBL" id="CAF1657306.1"/>
    </source>
</evidence>
<evidence type="ECO:0000313" key="3">
    <source>
        <dbReference type="Proteomes" id="UP000682733"/>
    </source>
</evidence>
<feature type="non-terminal residue" evidence="2">
    <location>
        <position position="194"/>
    </location>
</feature>
<organism evidence="2 3">
    <name type="scientific">Didymodactylos carnosus</name>
    <dbReference type="NCBI Taxonomy" id="1234261"/>
    <lineage>
        <taxon>Eukaryota</taxon>
        <taxon>Metazoa</taxon>
        <taxon>Spiralia</taxon>
        <taxon>Gnathifera</taxon>
        <taxon>Rotifera</taxon>
        <taxon>Eurotatoria</taxon>
        <taxon>Bdelloidea</taxon>
        <taxon>Philodinida</taxon>
        <taxon>Philodinidae</taxon>
        <taxon>Didymodactylos</taxon>
    </lineage>
</organism>
<protein>
    <submittedName>
        <fullName evidence="2">Uncharacterized protein</fullName>
    </submittedName>
</protein>
<dbReference type="Proteomes" id="UP000682733">
    <property type="component" value="Unassembled WGS sequence"/>
</dbReference>
<dbReference type="EMBL" id="CAJOBA010098373">
    <property type="protein sequence ID" value="CAF4511476.1"/>
    <property type="molecule type" value="Genomic_DNA"/>
</dbReference>
<sequence length="194" mass="22029">NKTDLPETVTVPRPDQYRNVQNLLNQLTNPSNVLDNGSILGWLPMFTGSHFGTFPAGIPSNIQLPLQERTVTDYQPEGPLANMFQDQTFLLDRLAGRTAFNRCSKDVSDNFLNILNTAPNQEMTYSDLIKYYDKEQPQVPHHLTTETSVSRALASYATNKSAMNNENITLILYDPTFEIKDLTDEIINNYRQIN</sequence>
<gene>
    <name evidence="1" type="ORF">OVA965_LOCUS45131</name>
    <name evidence="2" type="ORF">TMI583_LOCUS48368</name>
</gene>
<proteinExistence type="predicted"/>
<comment type="caution">
    <text evidence="2">The sequence shown here is derived from an EMBL/GenBank/DDBJ whole genome shotgun (WGS) entry which is preliminary data.</text>
</comment>